<feature type="region of interest" description="Disordered" evidence="1">
    <location>
        <begin position="1"/>
        <end position="35"/>
    </location>
</feature>
<sequence length="164" mass="17396">MFDARRPHCQGNVQHSAFGENMPWPAASSGSGAAASCERPRRRDVLQWRCEGALDVCGAQTGSLTESAPAPKRGSAEDPCASFDDHKRPRRRLFPTPDDDDGLLPVLFAAAGTLARLEAPAAGMGLPLPLPTCWPLAAAGGPRSSAAWPRGSTPRVRAGRWART</sequence>
<evidence type="ECO:0000256" key="1">
    <source>
        <dbReference type="SAM" id="MobiDB-lite"/>
    </source>
</evidence>
<dbReference type="AlphaFoldDB" id="A0A7S4RVQ5"/>
<name>A0A7S4RVQ5_9DINO</name>
<gene>
    <name evidence="2" type="ORF">AMON00008_LOCUS40231</name>
</gene>
<feature type="region of interest" description="Disordered" evidence="1">
    <location>
        <begin position="141"/>
        <end position="164"/>
    </location>
</feature>
<reference evidence="2" key="1">
    <citation type="submission" date="2021-01" db="EMBL/GenBank/DDBJ databases">
        <authorList>
            <person name="Corre E."/>
            <person name="Pelletier E."/>
            <person name="Niang G."/>
            <person name="Scheremetjew M."/>
            <person name="Finn R."/>
            <person name="Kale V."/>
            <person name="Holt S."/>
            <person name="Cochrane G."/>
            <person name="Meng A."/>
            <person name="Brown T."/>
            <person name="Cohen L."/>
        </authorList>
    </citation>
    <scope>NUCLEOTIDE SEQUENCE</scope>
    <source>
        <strain evidence="2">CCMP3105</strain>
    </source>
</reference>
<feature type="compositionally biased region" description="Low complexity" evidence="1">
    <location>
        <begin position="26"/>
        <end position="35"/>
    </location>
</feature>
<accession>A0A7S4RVQ5</accession>
<dbReference type="EMBL" id="HBNR01057181">
    <property type="protein sequence ID" value="CAE4624487.1"/>
    <property type="molecule type" value="Transcribed_RNA"/>
</dbReference>
<protein>
    <submittedName>
        <fullName evidence="2">Uncharacterized protein</fullName>
    </submittedName>
</protein>
<proteinExistence type="predicted"/>
<evidence type="ECO:0000313" key="2">
    <source>
        <dbReference type="EMBL" id="CAE4624487.1"/>
    </source>
</evidence>
<organism evidence="2">
    <name type="scientific">Alexandrium monilatum</name>
    <dbReference type="NCBI Taxonomy" id="311494"/>
    <lineage>
        <taxon>Eukaryota</taxon>
        <taxon>Sar</taxon>
        <taxon>Alveolata</taxon>
        <taxon>Dinophyceae</taxon>
        <taxon>Gonyaulacales</taxon>
        <taxon>Pyrocystaceae</taxon>
        <taxon>Alexandrium</taxon>
    </lineage>
</organism>
<feature type="region of interest" description="Disordered" evidence="1">
    <location>
        <begin position="61"/>
        <end position="100"/>
    </location>
</feature>